<accession>A0A5C4JBJ8</accession>
<dbReference type="PANTHER" id="PTHR42847:SF4">
    <property type="entry name" value="ALKANESULFONATE MONOOXYGENASE-RELATED"/>
    <property type="match status" value="1"/>
</dbReference>
<keyword evidence="3" id="KW-0560">Oxidoreductase</keyword>
<sequence length="332" mass="35960">MSDSCQRNGGRTGHAHRMDRNFRFGVVGESIRSGAELAGTARRAEDLGYDVLVLRDHFVTEPFGDQLAPMVALASAASVTGELRLGTMVLANDYRHPVMLAKEAATLDHLSGGRFELGIGAGWMREEYEAAGMPFDQAGVRVGRLEESLRILRSLLAGHKTTFTGEHYRVEGLTVFPPPERRPPLVVGAGSRRMLGVAGRHADTVGILPRALPDGTISDEITERLPETIARKVAWVREAAEAADGRDVELSMMVTPSFGPDPRAAAAKVAVTRGWGASSTDLVLDMPSQFVGPPEHVAEQMLARRDRYGFTYYQVPDAAMEEFAPVIPLLAG</sequence>
<dbReference type="SUPFAM" id="SSF51679">
    <property type="entry name" value="Bacterial luciferase-like"/>
    <property type="match status" value="1"/>
</dbReference>
<dbReference type="Gene3D" id="3.20.20.30">
    <property type="entry name" value="Luciferase-like domain"/>
    <property type="match status" value="1"/>
</dbReference>
<organism evidence="6 7">
    <name type="scientific">Actinomadura soli</name>
    <dbReference type="NCBI Taxonomy" id="2508997"/>
    <lineage>
        <taxon>Bacteria</taxon>
        <taxon>Bacillati</taxon>
        <taxon>Actinomycetota</taxon>
        <taxon>Actinomycetes</taxon>
        <taxon>Streptosporangiales</taxon>
        <taxon>Thermomonosporaceae</taxon>
        <taxon>Actinomadura</taxon>
    </lineage>
</organism>
<evidence type="ECO:0000256" key="3">
    <source>
        <dbReference type="ARBA" id="ARBA00023002"/>
    </source>
</evidence>
<dbReference type="AlphaFoldDB" id="A0A5C4JBJ8"/>
<comment type="caution">
    <text evidence="6">The sequence shown here is derived from an EMBL/GenBank/DDBJ whole genome shotgun (WGS) entry which is preliminary data.</text>
</comment>
<evidence type="ECO:0000313" key="6">
    <source>
        <dbReference type="EMBL" id="TMR00698.1"/>
    </source>
</evidence>
<dbReference type="Pfam" id="PF00296">
    <property type="entry name" value="Bac_luciferase"/>
    <property type="match status" value="1"/>
</dbReference>
<dbReference type="NCBIfam" id="TIGR03621">
    <property type="entry name" value="F420_MSMEG_2516"/>
    <property type="match status" value="1"/>
</dbReference>
<dbReference type="GO" id="GO:0008726">
    <property type="term" value="F:alkanesulfonate monooxygenase activity"/>
    <property type="evidence" value="ECO:0007669"/>
    <property type="project" value="TreeGrafter"/>
</dbReference>
<keyword evidence="1" id="KW-0285">Flavoprotein</keyword>
<dbReference type="InterPro" id="IPR019923">
    <property type="entry name" value="Lucif-like_OxRdtase_MSMEG_2516"/>
</dbReference>
<dbReference type="EMBL" id="VCKW01000072">
    <property type="protein sequence ID" value="TMR00698.1"/>
    <property type="molecule type" value="Genomic_DNA"/>
</dbReference>
<dbReference type="PANTHER" id="PTHR42847">
    <property type="entry name" value="ALKANESULFONATE MONOOXYGENASE"/>
    <property type="match status" value="1"/>
</dbReference>
<dbReference type="GO" id="GO:0046306">
    <property type="term" value="P:alkanesulfonate catabolic process"/>
    <property type="evidence" value="ECO:0007669"/>
    <property type="project" value="TreeGrafter"/>
</dbReference>
<evidence type="ECO:0000259" key="5">
    <source>
        <dbReference type="Pfam" id="PF00296"/>
    </source>
</evidence>
<feature type="domain" description="Luciferase-like" evidence="5">
    <location>
        <begin position="33"/>
        <end position="305"/>
    </location>
</feature>
<evidence type="ECO:0000256" key="2">
    <source>
        <dbReference type="ARBA" id="ARBA00022643"/>
    </source>
</evidence>
<protein>
    <submittedName>
        <fullName evidence="6">TIGR03621 family F420-dependent LLM class oxidoreductase</fullName>
    </submittedName>
</protein>
<dbReference type="OrthoDB" id="4288123at2"/>
<evidence type="ECO:0000256" key="4">
    <source>
        <dbReference type="ARBA" id="ARBA00023033"/>
    </source>
</evidence>
<dbReference type="InterPro" id="IPR050172">
    <property type="entry name" value="SsuD_RutA_monooxygenase"/>
</dbReference>
<keyword evidence="4" id="KW-0503">Monooxygenase</keyword>
<dbReference type="InterPro" id="IPR011251">
    <property type="entry name" value="Luciferase-like_dom"/>
</dbReference>
<evidence type="ECO:0000256" key="1">
    <source>
        <dbReference type="ARBA" id="ARBA00022630"/>
    </source>
</evidence>
<dbReference type="InterPro" id="IPR036661">
    <property type="entry name" value="Luciferase-like_sf"/>
</dbReference>
<dbReference type="Proteomes" id="UP000309174">
    <property type="component" value="Unassembled WGS sequence"/>
</dbReference>
<evidence type="ECO:0000313" key="7">
    <source>
        <dbReference type="Proteomes" id="UP000309174"/>
    </source>
</evidence>
<proteinExistence type="predicted"/>
<gene>
    <name evidence="6" type="ORF">ETD83_16230</name>
</gene>
<keyword evidence="7" id="KW-1185">Reference proteome</keyword>
<keyword evidence="2" id="KW-0288">FMN</keyword>
<reference evidence="6 7" key="1">
    <citation type="submission" date="2019-05" db="EMBL/GenBank/DDBJ databases">
        <title>Draft genome sequence of Actinomadura sp. 14C53.</title>
        <authorList>
            <person name="Saricaoglu S."/>
            <person name="Isik K."/>
        </authorList>
    </citation>
    <scope>NUCLEOTIDE SEQUENCE [LARGE SCALE GENOMIC DNA]</scope>
    <source>
        <strain evidence="6 7">14C53</strain>
    </source>
</reference>
<name>A0A5C4JBJ8_9ACTN</name>